<dbReference type="AlphaFoldDB" id="A0A061S0F8"/>
<dbReference type="EMBL" id="GBEZ01009064">
    <property type="protein sequence ID" value="JAC76504.1"/>
    <property type="molecule type" value="Transcribed_RNA"/>
</dbReference>
<feature type="compositionally biased region" description="Basic residues" evidence="1">
    <location>
        <begin position="27"/>
        <end position="37"/>
    </location>
</feature>
<protein>
    <submittedName>
        <fullName evidence="2">Uncharacterized protein</fullName>
    </submittedName>
</protein>
<organism evidence="2">
    <name type="scientific">Tetraselmis sp. GSL018</name>
    <dbReference type="NCBI Taxonomy" id="582737"/>
    <lineage>
        <taxon>Eukaryota</taxon>
        <taxon>Viridiplantae</taxon>
        <taxon>Chlorophyta</taxon>
        <taxon>core chlorophytes</taxon>
        <taxon>Chlorodendrophyceae</taxon>
        <taxon>Chlorodendrales</taxon>
        <taxon>Chlorodendraceae</taxon>
        <taxon>Tetraselmis</taxon>
    </lineage>
</organism>
<evidence type="ECO:0000313" key="2">
    <source>
        <dbReference type="EMBL" id="JAC76504.1"/>
    </source>
</evidence>
<proteinExistence type="predicted"/>
<gene>
    <name evidence="2" type="ORF">TSPGSL018_19982</name>
</gene>
<evidence type="ECO:0000256" key="1">
    <source>
        <dbReference type="SAM" id="MobiDB-lite"/>
    </source>
</evidence>
<feature type="region of interest" description="Disordered" evidence="1">
    <location>
        <begin position="1"/>
        <end position="50"/>
    </location>
</feature>
<accession>A0A061S0F8</accession>
<feature type="non-terminal residue" evidence="2">
    <location>
        <position position="1"/>
    </location>
</feature>
<sequence length="50" mass="5741">DYPPSERSPRPPAGTNRSSSCMWSMVARKRKTRCAKKEKKEYQYSSEGST</sequence>
<name>A0A061S0F8_9CHLO</name>
<reference evidence="2" key="1">
    <citation type="submission" date="2014-05" db="EMBL/GenBank/DDBJ databases">
        <title>The transcriptome of the halophilic microalga Tetraselmis sp. GSL018 isolated from the Great Salt Lake, Utah.</title>
        <authorList>
            <person name="Jinkerson R.E."/>
            <person name="D'Adamo S."/>
            <person name="Posewitz M.C."/>
        </authorList>
    </citation>
    <scope>NUCLEOTIDE SEQUENCE</scope>
    <source>
        <strain evidence="2">GSL018</strain>
    </source>
</reference>